<evidence type="ECO:0000313" key="4">
    <source>
        <dbReference type="EMBL" id="WRT68525.1"/>
    </source>
</evidence>
<dbReference type="SUPFAM" id="SSF75625">
    <property type="entry name" value="YebC-like"/>
    <property type="match status" value="1"/>
</dbReference>
<protein>
    <recommendedName>
        <fullName evidence="6">Mitochondrial protein</fullName>
    </recommendedName>
</protein>
<evidence type="ECO:0008006" key="6">
    <source>
        <dbReference type="Google" id="ProtNLM"/>
    </source>
</evidence>
<comment type="similarity">
    <text evidence="1">Belongs to the TACO1 family.</text>
</comment>
<dbReference type="InterPro" id="IPR026564">
    <property type="entry name" value="Transcrip_reg_TACO1-like_dom3"/>
</dbReference>
<dbReference type="InterPro" id="IPR048300">
    <property type="entry name" value="TACO1_YebC-like_2nd/3rd_dom"/>
</dbReference>
<dbReference type="InterPro" id="IPR002876">
    <property type="entry name" value="Transcrip_reg_TACO1-like"/>
</dbReference>
<dbReference type="Gene3D" id="3.30.70.980">
    <property type="match status" value="2"/>
</dbReference>
<dbReference type="PANTHER" id="PTHR12532:SF0">
    <property type="entry name" value="TRANSLATIONAL ACTIVATOR OF CYTOCHROME C OXIDASE 1"/>
    <property type="match status" value="1"/>
</dbReference>
<gene>
    <name evidence="4" type="ORF">IL334_005502</name>
</gene>
<keyword evidence="5" id="KW-1185">Reference proteome</keyword>
<feature type="domain" description="TACO1/YebC-like second and third" evidence="2">
    <location>
        <begin position="121"/>
        <end position="300"/>
    </location>
</feature>
<proteinExistence type="inferred from homology"/>
<dbReference type="InterPro" id="IPR049083">
    <property type="entry name" value="TACO1_YebC_N"/>
</dbReference>
<organism evidence="4 5">
    <name type="scientific">Kwoniella shivajii</name>
    <dbReference type="NCBI Taxonomy" id="564305"/>
    <lineage>
        <taxon>Eukaryota</taxon>
        <taxon>Fungi</taxon>
        <taxon>Dikarya</taxon>
        <taxon>Basidiomycota</taxon>
        <taxon>Agaricomycotina</taxon>
        <taxon>Tremellomycetes</taxon>
        <taxon>Tremellales</taxon>
        <taxon>Cryptococcaceae</taxon>
        <taxon>Kwoniella</taxon>
    </lineage>
</organism>
<sequence>MQNSFIRSIAGPSRVNISTNSSTGKQICKRCFSLSVLNQSGHNRWSKIKHKKGAVDRERGALFAKLSREIITAMKPPLSSDPSFNSKLATALQRAKEQGLTKQGIENAMARAKSAADGTGQNVIYEAVAPGGKVVMLVECLTSNPARTVKRVKEILSKNGARTSPVLFMFNKEGLITLIPQPESKLANYDHLFEIAVENGAEDVREISLENEEEGSIEYEISTPTSSLSPITNLLSNPPYSSDYSIQSSDLVFVPTDPIAILGEGEAQGEGINEEMAESIFRIVDLLEEEGDVVKVWTNLDD</sequence>
<dbReference type="Pfam" id="PF20772">
    <property type="entry name" value="TACO1_YebC_N"/>
    <property type="match status" value="1"/>
</dbReference>
<dbReference type="GeneID" id="87957633"/>
<reference evidence="4 5" key="1">
    <citation type="submission" date="2024-01" db="EMBL/GenBank/DDBJ databases">
        <title>Comparative genomics of Cryptococcus and Kwoniella reveals pathogenesis evolution and contrasting modes of karyotype evolution via chromosome fusion or intercentromeric recombination.</title>
        <authorList>
            <person name="Coelho M.A."/>
            <person name="David-Palma M."/>
            <person name="Shea T."/>
            <person name="Bowers K."/>
            <person name="McGinley-Smith S."/>
            <person name="Mohammad A.W."/>
            <person name="Gnirke A."/>
            <person name="Yurkov A.M."/>
            <person name="Nowrousian M."/>
            <person name="Sun S."/>
            <person name="Cuomo C.A."/>
            <person name="Heitman J."/>
        </authorList>
    </citation>
    <scope>NUCLEOTIDE SEQUENCE [LARGE SCALE GENOMIC DNA]</scope>
    <source>
        <strain evidence="4">CBS 11374</strain>
    </source>
</reference>
<dbReference type="EMBL" id="CP141887">
    <property type="protein sequence ID" value="WRT68525.1"/>
    <property type="molecule type" value="Genomic_DNA"/>
</dbReference>
<dbReference type="InterPro" id="IPR029072">
    <property type="entry name" value="YebC-like"/>
</dbReference>
<dbReference type="RefSeq" id="XP_062793265.1">
    <property type="nucleotide sequence ID" value="XM_062937214.1"/>
</dbReference>
<dbReference type="Proteomes" id="UP001329825">
    <property type="component" value="Chromosome 7"/>
</dbReference>
<dbReference type="Gene3D" id="1.10.10.200">
    <property type="match status" value="1"/>
</dbReference>
<evidence type="ECO:0000313" key="5">
    <source>
        <dbReference type="Proteomes" id="UP001329825"/>
    </source>
</evidence>
<evidence type="ECO:0000259" key="2">
    <source>
        <dbReference type="Pfam" id="PF01709"/>
    </source>
</evidence>
<name>A0ABZ1D565_9TREE</name>
<dbReference type="InterPro" id="IPR017856">
    <property type="entry name" value="Integrase-like_N"/>
</dbReference>
<accession>A0ABZ1D565</accession>
<feature type="domain" description="TACO1/YebC-like N-terminal" evidence="3">
    <location>
        <begin position="43"/>
        <end position="114"/>
    </location>
</feature>
<evidence type="ECO:0000256" key="1">
    <source>
        <dbReference type="ARBA" id="ARBA00008724"/>
    </source>
</evidence>
<dbReference type="PANTHER" id="PTHR12532">
    <property type="entry name" value="TRANSLATIONAL ACTIVATOR OF CYTOCHROME C OXIDASE 1"/>
    <property type="match status" value="1"/>
</dbReference>
<evidence type="ECO:0000259" key="3">
    <source>
        <dbReference type="Pfam" id="PF20772"/>
    </source>
</evidence>
<dbReference type="Pfam" id="PF01709">
    <property type="entry name" value="Transcrip_reg"/>
    <property type="match status" value="1"/>
</dbReference>